<name>A0A2P6N6G0_9EUKA</name>
<dbReference type="InterPro" id="IPR000242">
    <property type="entry name" value="PTP_cat"/>
</dbReference>
<dbReference type="PROSITE" id="PS50055">
    <property type="entry name" value="TYR_PHOSPHATASE_PTP"/>
    <property type="match status" value="1"/>
</dbReference>
<feature type="compositionally biased region" description="Polar residues" evidence="3">
    <location>
        <begin position="494"/>
        <end position="504"/>
    </location>
</feature>
<feature type="domain" description="SH3" evidence="4">
    <location>
        <begin position="197"/>
        <end position="278"/>
    </location>
</feature>
<reference evidence="7 8" key="1">
    <citation type="journal article" date="2018" name="Genome Biol. Evol.">
        <title>Multiple Roots of Fruiting Body Formation in Amoebozoa.</title>
        <authorList>
            <person name="Hillmann F."/>
            <person name="Forbes G."/>
            <person name="Novohradska S."/>
            <person name="Ferling I."/>
            <person name="Riege K."/>
            <person name="Groth M."/>
            <person name="Westermann M."/>
            <person name="Marz M."/>
            <person name="Spaller T."/>
            <person name="Winckler T."/>
            <person name="Schaap P."/>
            <person name="Glockner G."/>
        </authorList>
    </citation>
    <scope>NUCLEOTIDE SEQUENCE [LARGE SCALE GENOMIC DNA]</scope>
    <source>
        <strain evidence="7 8">Jena</strain>
    </source>
</reference>
<feature type="region of interest" description="Disordered" evidence="3">
    <location>
        <begin position="646"/>
        <end position="667"/>
    </location>
</feature>
<dbReference type="PANTHER" id="PTHR19134:SF449">
    <property type="entry name" value="TYROSINE-PROTEIN PHOSPHATASE 1"/>
    <property type="match status" value="1"/>
</dbReference>
<dbReference type="SMART" id="SM00404">
    <property type="entry name" value="PTPc_motif"/>
    <property type="match status" value="1"/>
</dbReference>
<proteinExistence type="predicted"/>
<feature type="region of interest" description="Disordered" evidence="3">
    <location>
        <begin position="492"/>
        <end position="533"/>
    </location>
</feature>
<comment type="caution">
    <text evidence="7">The sequence shown here is derived from an EMBL/GenBank/DDBJ whole genome shotgun (WGS) entry which is preliminary data.</text>
</comment>
<feature type="compositionally biased region" description="Polar residues" evidence="3">
    <location>
        <begin position="106"/>
        <end position="133"/>
    </location>
</feature>
<keyword evidence="8" id="KW-1185">Reference proteome</keyword>
<feature type="compositionally biased region" description="Basic and acidic residues" evidence="3">
    <location>
        <begin position="516"/>
        <end position="527"/>
    </location>
</feature>
<dbReference type="SUPFAM" id="SSF50044">
    <property type="entry name" value="SH3-domain"/>
    <property type="match status" value="1"/>
</dbReference>
<dbReference type="OrthoDB" id="26687at2759"/>
<dbReference type="Pfam" id="PF00102">
    <property type="entry name" value="Y_phosphatase"/>
    <property type="match status" value="2"/>
</dbReference>
<evidence type="ECO:0000313" key="7">
    <source>
        <dbReference type="EMBL" id="PRP79542.1"/>
    </source>
</evidence>
<dbReference type="InterPro" id="IPR000387">
    <property type="entry name" value="Tyr_Pase_dom"/>
</dbReference>
<feature type="region of interest" description="Disordered" evidence="3">
    <location>
        <begin position="106"/>
        <end position="142"/>
    </location>
</feature>
<dbReference type="InParanoid" id="A0A2P6N6G0"/>
<dbReference type="EMBL" id="MDYQ01000180">
    <property type="protein sequence ID" value="PRP79542.1"/>
    <property type="molecule type" value="Genomic_DNA"/>
</dbReference>
<dbReference type="GO" id="GO:0004725">
    <property type="term" value="F:protein tyrosine phosphatase activity"/>
    <property type="evidence" value="ECO:0007669"/>
    <property type="project" value="InterPro"/>
</dbReference>
<dbReference type="PRINTS" id="PR00700">
    <property type="entry name" value="PRTYPHPHTASE"/>
</dbReference>
<dbReference type="SUPFAM" id="SSF52799">
    <property type="entry name" value="(Phosphotyrosine protein) phosphatases II"/>
    <property type="match status" value="1"/>
</dbReference>
<gene>
    <name evidence="7" type="ORF">PROFUN_12775</name>
</gene>
<dbReference type="InterPro" id="IPR056651">
    <property type="entry name" value="GlfB-like_C"/>
</dbReference>
<dbReference type="Gene3D" id="2.30.30.40">
    <property type="entry name" value="SH3 Domains"/>
    <property type="match status" value="1"/>
</dbReference>
<organism evidence="7 8">
    <name type="scientific">Planoprotostelium fungivorum</name>
    <dbReference type="NCBI Taxonomy" id="1890364"/>
    <lineage>
        <taxon>Eukaryota</taxon>
        <taxon>Amoebozoa</taxon>
        <taxon>Evosea</taxon>
        <taxon>Variosea</taxon>
        <taxon>Cavosteliida</taxon>
        <taxon>Cavosteliaceae</taxon>
        <taxon>Planoprotostelium</taxon>
    </lineage>
</organism>
<evidence type="ECO:0000259" key="5">
    <source>
        <dbReference type="PROSITE" id="PS50055"/>
    </source>
</evidence>
<dbReference type="Gene3D" id="3.90.190.10">
    <property type="entry name" value="Protein tyrosine phosphatase superfamily"/>
    <property type="match status" value="1"/>
</dbReference>
<dbReference type="AlphaFoldDB" id="A0A2P6N6G0"/>
<feature type="region of interest" description="Disordered" evidence="3">
    <location>
        <begin position="1084"/>
        <end position="1117"/>
    </location>
</feature>
<feature type="compositionally biased region" description="Polar residues" evidence="3">
    <location>
        <begin position="1103"/>
        <end position="1114"/>
    </location>
</feature>
<keyword evidence="1 2" id="KW-0728">SH3 domain</keyword>
<dbReference type="InterPro" id="IPR001452">
    <property type="entry name" value="SH3_domain"/>
</dbReference>
<dbReference type="STRING" id="1890364.A0A2P6N6G0"/>
<evidence type="ECO:0000259" key="4">
    <source>
        <dbReference type="PROSITE" id="PS50002"/>
    </source>
</evidence>
<feature type="compositionally biased region" description="Low complexity" evidence="3">
    <location>
        <begin position="1004"/>
        <end position="1014"/>
    </location>
</feature>
<dbReference type="SMART" id="SM00326">
    <property type="entry name" value="SH3"/>
    <property type="match status" value="1"/>
</dbReference>
<dbReference type="Pfam" id="PF24929">
    <property type="entry name" value="GlfB_C"/>
    <property type="match status" value="1"/>
</dbReference>
<evidence type="ECO:0000256" key="1">
    <source>
        <dbReference type="ARBA" id="ARBA00022443"/>
    </source>
</evidence>
<dbReference type="InterPro" id="IPR050348">
    <property type="entry name" value="Protein-Tyr_Phosphatase"/>
</dbReference>
<dbReference type="PROSITE" id="PS50002">
    <property type="entry name" value="SH3"/>
    <property type="match status" value="1"/>
</dbReference>
<dbReference type="InterPro" id="IPR029021">
    <property type="entry name" value="Prot-tyrosine_phosphatase-like"/>
</dbReference>
<dbReference type="Proteomes" id="UP000241769">
    <property type="component" value="Unassembled WGS sequence"/>
</dbReference>
<sequence length="1188" mass="134037">MGSRRRLHQTKNTPFSNHIMYVCQRLLLSQPSFVAKRNETTSSSIRPKITPGAFGATDFKLTELTEKLHAITTMDHQEEKEKTSSSRLMERVGRADRHLPNLYHSETSLLTPSPASDNPLNPSRRLSTGMAPSSPTPRPTYDPSSWKFHTVRVWSKSLKDLPVFIDLPRLAPNMHIEDVSTRPGDAQRLWRPMYSSNSIEHVEAVFDYKSGGLSMSNGDTDISIKRGDQLRVAATVPIRGRVLEESAIQNLFKSPWIRVEKGEVVGVVPTNYVRRVIPPHVPKERKVLDVISTVCRAIEGEERGRYVTEMYWKYVSRDTFRLRDMSKELAMFFYEVLGEESPTARILKACNQAVIAPAVIELTVNVAPKVPFKDGGGWRIGISVDDSDGSATVTHWKRQKATVRPNEPEPFSYFEWYLSIVFTHNGVSSRRSQGLLDANFDPTYPPSQMSFRLQDIKYSGGSVSVIDPKTMTAKEDEARRVIQNYFLFGPKPKIQSNPSTNTSAGVPATPKPSARTPEKDKSSPDRKSTKKSRLPFEYDYVRGGALSRSKIRHGKGAGRWKPKWFELYTLSQRVVSEQGDESALLVEYDRIGGKIRYIYILDEVENAEIFGARTSVDKSKKKLDGIKSSSFRRSSSSSISHSIPKLSLCFRPPQPKKSAHSEDNAKEVAPTRRLLDFKLEKKVVKNVELLSMIATEESGPDALQTWHTAIVDECRDSAGMKRKNKEEMTNRLAIVSQNHFRHPSWQGIEKRINVHSQMAQKMKEEWDTLAFLQYDRETNWDKATCLHGSNPQHARLNRNPHVLPYDYTRVVLQREEGVSLWDDYINASFINVSGEPEMTFIASQSPMMETLDDYLEMVWQQKCEIVVQISDRSEIPSKCVDYIVMLDNERVTSSRLQANVYQSSQHDGYSLSRLVLCKEGEDTLRVRHYHFNEWPVNGVPDQNKLFTMLRAVVHDHLASQRQTHSKPSLQPAYSSPKSFASQSVSAYSNKAESPRSSKIRSSRSGRNSLSDSSSGKMFKKPPKDLMSSSSSMSSEPFIIYNSRATLVHGCEGIGRTGVCITLLAIMTHTETVFRRICPQEEDADTVSSLSPAELNQRRRSTRRSVSAPTGTSLGRSMLHSLGTSEDLSINVMATVDSLRKQRKGMVLNPEQYKFCYIGVIRHLNEIIKTLQGSPSTTGSGSETSLNAL</sequence>
<protein>
    <submittedName>
        <fullName evidence="7">Receptor-type tyrosine-protein phosphatase epsilon isoform 1</fullName>
    </submittedName>
</protein>
<dbReference type="PROSITE" id="PS50056">
    <property type="entry name" value="TYR_PHOSPHATASE_2"/>
    <property type="match status" value="1"/>
</dbReference>
<feature type="domain" description="Tyrosine-protein phosphatase" evidence="5">
    <location>
        <begin position="762"/>
        <end position="1162"/>
    </location>
</feature>
<evidence type="ECO:0000313" key="8">
    <source>
        <dbReference type="Proteomes" id="UP000241769"/>
    </source>
</evidence>
<feature type="region of interest" description="Disordered" evidence="3">
    <location>
        <begin position="984"/>
        <end position="1031"/>
    </location>
</feature>
<evidence type="ECO:0000259" key="6">
    <source>
        <dbReference type="PROSITE" id="PS50056"/>
    </source>
</evidence>
<dbReference type="SMART" id="SM00194">
    <property type="entry name" value="PTPc"/>
    <property type="match status" value="1"/>
</dbReference>
<keyword evidence="7" id="KW-0675">Receptor</keyword>
<evidence type="ECO:0000256" key="3">
    <source>
        <dbReference type="SAM" id="MobiDB-lite"/>
    </source>
</evidence>
<dbReference type="InterPro" id="IPR036028">
    <property type="entry name" value="SH3-like_dom_sf"/>
</dbReference>
<dbReference type="InterPro" id="IPR003595">
    <property type="entry name" value="Tyr_Pase_cat"/>
</dbReference>
<feature type="domain" description="Tyrosine specific protein phosphatases" evidence="6">
    <location>
        <begin position="1023"/>
        <end position="1153"/>
    </location>
</feature>
<evidence type="ECO:0000256" key="2">
    <source>
        <dbReference type="PROSITE-ProRule" id="PRU00192"/>
    </source>
</evidence>
<accession>A0A2P6N6G0</accession>
<dbReference type="PANTHER" id="PTHR19134">
    <property type="entry name" value="RECEPTOR-TYPE TYROSINE-PROTEIN PHOSPHATASE"/>
    <property type="match status" value="1"/>
</dbReference>